<sequence>RCGLTLKAREAERVTAHRQAKEERSGKFNPNKLHLEVEEGGGGLESRPTLSPIQRPARCEVGKFQSAVQLNGPHKGDYKPQRIPVGTWERRRCEGDRGRCLTESLSPSLTLSNSTIHSIESTEQHTCSVSLSLACTHAYPPDAVKDFCSSLAASRSIVAQRRRSGHPDVPGASVTAASQSEISISRRRRTKGWELHKLLFESSPRARRLRCLWLSLSRQLGSCLWANVTGLAGARGRLSFNQRSLRTTHLIGPWILRFTAAGVTQPNPG</sequence>
<accession>A0ACB9VZ58</accession>
<keyword evidence="2" id="KW-1185">Reference proteome</keyword>
<comment type="caution">
    <text evidence="1">The sequence shown here is derived from an EMBL/GenBank/DDBJ whole genome shotgun (WGS) entry which is preliminary data.</text>
</comment>
<proteinExistence type="predicted"/>
<feature type="non-terminal residue" evidence="1">
    <location>
        <position position="269"/>
    </location>
</feature>
<organism evidence="1 2">
    <name type="scientific">Chaenocephalus aceratus</name>
    <name type="common">Blackfin icefish</name>
    <name type="synonym">Chaenichthys aceratus</name>
    <dbReference type="NCBI Taxonomy" id="36190"/>
    <lineage>
        <taxon>Eukaryota</taxon>
        <taxon>Metazoa</taxon>
        <taxon>Chordata</taxon>
        <taxon>Craniata</taxon>
        <taxon>Vertebrata</taxon>
        <taxon>Euteleostomi</taxon>
        <taxon>Actinopterygii</taxon>
        <taxon>Neopterygii</taxon>
        <taxon>Teleostei</taxon>
        <taxon>Neoteleostei</taxon>
        <taxon>Acanthomorphata</taxon>
        <taxon>Eupercaria</taxon>
        <taxon>Perciformes</taxon>
        <taxon>Notothenioidei</taxon>
        <taxon>Channichthyidae</taxon>
        <taxon>Chaenocephalus</taxon>
    </lineage>
</organism>
<reference evidence="1" key="1">
    <citation type="submission" date="2022-05" db="EMBL/GenBank/DDBJ databases">
        <title>Chromosome-level genome of Chaenocephalus aceratus.</title>
        <authorList>
            <person name="Park H."/>
        </authorList>
    </citation>
    <scope>NUCLEOTIDE SEQUENCE</scope>
    <source>
        <strain evidence="1">KU_202001</strain>
    </source>
</reference>
<protein>
    <submittedName>
        <fullName evidence="1">Uncharacterized protein</fullName>
    </submittedName>
</protein>
<evidence type="ECO:0000313" key="2">
    <source>
        <dbReference type="Proteomes" id="UP001057452"/>
    </source>
</evidence>
<dbReference type="Proteomes" id="UP001057452">
    <property type="component" value="Chromosome 21"/>
</dbReference>
<feature type="non-terminal residue" evidence="1">
    <location>
        <position position="1"/>
    </location>
</feature>
<dbReference type="EMBL" id="CM043805">
    <property type="protein sequence ID" value="KAI4805550.1"/>
    <property type="molecule type" value="Genomic_DNA"/>
</dbReference>
<gene>
    <name evidence="1" type="ORF">KUCAC02_010155</name>
</gene>
<name>A0ACB9VZ58_CHAAC</name>
<evidence type="ECO:0000313" key="1">
    <source>
        <dbReference type="EMBL" id="KAI4805550.1"/>
    </source>
</evidence>